<comment type="caution">
    <text evidence="1">The sequence shown here is derived from an EMBL/GenBank/DDBJ whole genome shotgun (WGS) entry which is preliminary data.</text>
</comment>
<gene>
    <name evidence="1" type="ORF">H9624_03710</name>
</gene>
<protein>
    <submittedName>
        <fullName evidence="1">Uncharacterized protein</fullName>
    </submittedName>
</protein>
<proteinExistence type="predicted"/>
<dbReference type="RefSeq" id="WP_251838541.1">
    <property type="nucleotide sequence ID" value="NZ_JACSPO010000001.1"/>
</dbReference>
<keyword evidence="2" id="KW-1185">Reference proteome</keyword>
<accession>A0ABR8YZE8</accession>
<reference evidence="1 2" key="1">
    <citation type="submission" date="2020-08" db="EMBL/GenBank/DDBJ databases">
        <title>A Genomic Blueprint of the Chicken Gut Microbiome.</title>
        <authorList>
            <person name="Gilroy R."/>
            <person name="Ravi A."/>
            <person name="Getino M."/>
            <person name="Pursley I."/>
            <person name="Horton D.L."/>
            <person name="Alikhan N.-F."/>
            <person name="Baker D."/>
            <person name="Gharbi K."/>
            <person name="Hall N."/>
            <person name="Watson M."/>
            <person name="Adriaenssens E.M."/>
            <person name="Foster-Nyarko E."/>
            <person name="Jarju S."/>
            <person name="Secka A."/>
            <person name="Antonio M."/>
            <person name="Oren A."/>
            <person name="Chaudhuri R."/>
            <person name="La Ragione R.M."/>
            <person name="Hildebrand F."/>
            <person name="Pallen M.J."/>
        </authorList>
    </citation>
    <scope>NUCLEOTIDE SEQUENCE [LARGE SCALE GENOMIC DNA]</scope>
    <source>
        <strain evidence="1 2">Sa1BUA1</strain>
    </source>
</reference>
<dbReference type="EMBL" id="JACSPO010000001">
    <property type="protein sequence ID" value="MBD8061428.1"/>
    <property type="molecule type" value="Genomic_DNA"/>
</dbReference>
<name>A0ABR8YZE8_9MICO</name>
<evidence type="ECO:0000313" key="2">
    <source>
        <dbReference type="Proteomes" id="UP000661894"/>
    </source>
</evidence>
<sequence>MEVDAEEVNRIVAALRGVTLAPRAGAVTDAAVAGQELSAALTTTEATWAAELATQDAALAALADFLVSALETFTAVDESLATAAAGEGS</sequence>
<dbReference type="Proteomes" id="UP000661894">
    <property type="component" value="Unassembled WGS sequence"/>
</dbReference>
<organism evidence="1 2">
    <name type="scientific">Oceanitalea stevensii</name>
    <dbReference type="NCBI Taxonomy" id="2763072"/>
    <lineage>
        <taxon>Bacteria</taxon>
        <taxon>Bacillati</taxon>
        <taxon>Actinomycetota</taxon>
        <taxon>Actinomycetes</taxon>
        <taxon>Micrococcales</taxon>
        <taxon>Bogoriellaceae</taxon>
        <taxon>Georgenia</taxon>
    </lineage>
</organism>
<evidence type="ECO:0000313" key="1">
    <source>
        <dbReference type="EMBL" id="MBD8061428.1"/>
    </source>
</evidence>